<protein>
    <recommendedName>
        <fullName evidence="2 7">Site-specific DNA-methyltransferase (adenine-specific)</fullName>
        <ecNumber evidence="2 7">2.1.1.72</ecNumber>
    </recommendedName>
</protein>
<dbReference type="Pfam" id="PF02086">
    <property type="entry name" value="MethyltransfD12"/>
    <property type="match status" value="1"/>
</dbReference>
<keyword evidence="4 7" id="KW-0808">Transferase</keyword>
<dbReference type="PIRSF" id="PIRSF000398">
    <property type="entry name" value="M_m6A_EcoRV"/>
    <property type="match status" value="1"/>
</dbReference>
<dbReference type="EC" id="2.1.1.72" evidence="2 7"/>
<dbReference type="PANTHER" id="PTHR30481:SF3">
    <property type="entry name" value="DNA ADENINE METHYLASE"/>
    <property type="match status" value="1"/>
</dbReference>
<dbReference type="InterPro" id="IPR012327">
    <property type="entry name" value="MeTrfase_D12"/>
</dbReference>
<dbReference type="InterPro" id="IPR029063">
    <property type="entry name" value="SAM-dependent_MTases_sf"/>
</dbReference>
<dbReference type="PROSITE" id="PS00092">
    <property type="entry name" value="N6_MTASE"/>
    <property type="match status" value="1"/>
</dbReference>
<gene>
    <name evidence="8" type="ORF">H6A01_00835</name>
</gene>
<sequence length="295" mass="34574">MKPFVKWVGGKRQLLPELRKRYPFSIYPITKYAEPFVGGGAVLWDILSTYPSIKEVYISDMNSELINVYRCIRSHIHPLIAILAAMEKEFTVLDNEGRKRYYYQKRDWYNQLHKRQEEDSILQAALFICLNKTGFNGLYRVNQKDEYNVPIGYSKHPVICDTENLYALTKILQRLTIVSGEYQDSLQFIDENTFVYLDPPYKPLTATAAFTAYTKDRFTDDEQESLADYVHTLDKHGVKFLLSNSDPTNTDPTNTYFNRLYEPYNIDRVWANRMINSNASKRGKISELLIYNYKL</sequence>
<accession>A0ABS2GCJ6</accession>
<name>A0ABS2GCJ6_9FIRM</name>
<proteinExistence type="inferred from homology"/>
<dbReference type="Gene3D" id="3.40.50.150">
    <property type="entry name" value="Vaccinia Virus protein VP39"/>
    <property type="match status" value="1"/>
</dbReference>
<evidence type="ECO:0000256" key="4">
    <source>
        <dbReference type="ARBA" id="ARBA00022679"/>
    </source>
</evidence>
<reference evidence="8 9" key="1">
    <citation type="journal article" date="2021" name="Sci. Rep.">
        <title>The distribution of antibiotic resistance genes in chicken gut microbiota commensals.</title>
        <authorList>
            <person name="Juricova H."/>
            <person name="Matiasovicova J."/>
            <person name="Kubasova T."/>
            <person name="Cejkova D."/>
            <person name="Rychlik I."/>
        </authorList>
    </citation>
    <scope>NUCLEOTIDE SEQUENCE [LARGE SCALE GENOMIC DNA]</scope>
    <source>
        <strain evidence="8 9">An537</strain>
    </source>
</reference>
<dbReference type="EMBL" id="JACJLA010000001">
    <property type="protein sequence ID" value="MBM6911871.1"/>
    <property type="molecule type" value="Genomic_DNA"/>
</dbReference>
<evidence type="ECO:0000313" key="9">
    <source>
        <dbReference type="Proteomes" id="UP000707138"/>
    </source>
</evidence>
<dbReference type="InterPro" id="IPR023095">
    <property type="entry name" value="Ade_MeTrfase_dom_2"/>
</dbReference>
<evidence type="ECO:0000256" key="1">
    <source>
        <dbReference type="ARBA" id="ARBA00006594"/>
    </source>
</evidence>
<comment type="similarity">
    <text evidence="1 7">Belongs to the N(4)/N(6)-methyltransferase family.</text>
</comment>
<dbReference type="Gene3D" id="1.10.1020.10">
    <property type="entry name" value="Adenine-specific Methyltransferase, Domain 2"/>
    <property type="match status" value="1"/>
</dbReference>
<keyword evidence="5 7" id="KW-0949">S-adenosyl-L-methionine</keyword>
<comment type="catalytic activity">
    <reaction evidence="6 7">
        <text>a 2'-deoxyadenosine in DNA + S-adenosyl-L-methionine = an N(6)-methyl-2'-deoxyadenosine in DNA + S-adenosyl-L-homocysteine + H(+)</text>
        <dbReference type="Rhea" id="RHEA:15197"/>
        <dbReference type="Rhea" id="RHEA-COMP:12418"/>
        <dbReference type="Rhea" id="RHEA-COMP:12419"/>
        <dbReference type="ChEBI" id="CHEBI:15378"/>
        <dbReference type="ChEBI" id="CHEBI:57856"/>
        <dbReference type="ChEBI" id="CHEBI:59789"/>
        <dbReference type="ChEBI" id="CHEBI:90615"/>
        <dbReference type="ChEBI" id="CHEBI:90616"/>
        <dbReference type="EC" id="2.1.1.72"/>
    </reaction>
</comment>
<evidence type="ECO:0000256" key="7">
    <source>
        <dbReference type="RuleBase" id="RU361257"/>
    </source>
</evidence>
<organism evidence="8 9">
    <name type="scientific">Veillonella magna</name>
    <dbReference type="NCBI Taxonomy" id="464322"/>
    <lineage>
        <taxon>Bacteria</taxon>
        <taxon>Bacillati</taxon>
        <taxon>Bacillota</taxon>
        <taxon>Negativicutes</taxon>
        <taxon>Veillonellales</taxon>
        <taxon>Veillonellaceae</taxon>
        <taxon>Veillonella</taxon>
    </lineage>
</organism>
<evidence type="ECO:0000256" key="5">
    <source>
        <dbReference type="ARBA" id="ARBA00022691"/>
    </source>
</evidence>
<evidence type="ECO:0000256" key="3">
    <source>
        <dbReference type="ARBA" id="ARBA00022603"/>
    </source>
</evidence>
<dbReference type="NCBIfam" id="TIGR00571">
    <property type="entry name" value="dam"/>
    <property type="match status" value="1"/>
</dbReference>
<evidence type="ECO:0000313" key="8">
    <source>
        <dbReference type="EMBL" id="MBM6911871.1"/>
    </source>
</evidence>
<dbReference type="SUPFAM" id="SSF53335">
    <property type="entry name" value="S-adenosyl-L-methionine-dependent methyltransferases"/>
    <property type="match status" value="1"/>
</dbReference>
<dbReference type="PANTHER" id="PTHR30481">
    <property type="entry name" value="DNA ADENINE METHYLASE"/>
    <property type="match status" value="1"/>
</dbReference>
<dbReference type="Proteomes" id="UP000707138">
    <property type="component" value="Unassembled WGS sequence"/>
</dbReference>
<dbReference type="InterPro" id="IPR012263">
    <property type="entry name" value="M_m6A_EcoRV"/>
</dbReference>
<keyword evidence="3 7" id="KW-0489">Methyltransferase</keyword>
<dbReference type="InterPro" id="IPR002052">
    <property type="entry name" value="DNA_methylase_N6_adenine_CS"/>
</dbReference>
<dbReference type="PRINTS" id="PR00505">
    <property type="entry name" value="D12N6MTFRASE"/>
</dbReference>
<dbReference type="GO" id="GO:0009007">
    <property type="term" value="F:site-specific DNA-methyltransferase (adenine-specific) activity"/>
    <property type="evidence" value="ECO:0007669"/>
    <property type="project" value="UniProtKB-EC"/>
</dbReference>
<evidence type="ECO:0000256" key="2">
    <source>
        <dbReference type="ARBA" id="ARBA00011900"/>
    </source>
</evidence>
<keyword evidence="9" id="KW-1185">Reference proteome</keyword>
<dbReference type="RefSeq" id="WP_205087189.1">
    <property type="nucleotide sequence ID" value="NZ_JACJLA010000001.1"/>
</dbReference>
<evidence type="ECO:0000256" key="6">
    <source>
        <dbReference type="ARBA" id="ARBA00047942"/>
    </source>
</evidence>
<comment type="caution">
    <text evidence="8">The sequence shown here is derived from an EMBL/GenBank/DDBJ whole genome shotgun (WGS) entry which is preliminary data.</text>
</comment>
<dbReference type="GO" id="GO:0032259">
    <property type="term" value="P:methylation"/>
    <property type="evidence" value="ECO:0007669"/>
    <property type="project" value="UniProtKB-KW"/>
</dbReference>